<dbReference type="Proteomes" id="UP001059597">
    <property type="component" value="Chromosome"/>
</dbReference>
<protein>
    <submittedName>
        <fullName evidence="1">Uncharacterized protein</fullName>
    </submittedName>
</protein>
<accession>A0ABM8A533</accession>
<name>A0ABM8A533_STRNI</name>
<evidence type="ECO:0000313" key="1">
    <source>
        <dbReference type="EMBL" id="BDM73614.1"/>
    </source>
</evidence>
<dbReference type="EMBL" id="AP026073">
    <property type="protein sequence ID" value="BDM73614.1"/>
    <property type="molecule type" value="Genomic_DNA"/>
</dbReference>
<sequence>MIYRSEILKVTLVYACVNKRRPKINSGLLTGITKFRQVVPEGRVGRSSSRSVRDAAGRLAQALDLQGSHNFRAVIASWRT</sequence>
<reference evidence="1" key="1">
    <citation type="submission" date="2022-06" db="EMBL/GenBank/DDBJ databases">
        <title>Complete genome sequence of Streptomyces nigrescens HEK616.</title>
        <authorList>
            <person name="Asamizu S."/>
            <person name="Onaka H."/>
        </authorList>
    </citation>
    <scope>NUCLEOTIDE SEQUENCE</scope>
    <source>
        <strain evidence="1">HEK616</strain>
    </source>
</reference>
<gene>
    <name evidence="1" type="ORF">HEK616_71010</name>
</gene>
<keyword evidence="2" id="KW-1185">Reference proteome</keyword>
<proteinExistence type="predicted"/>
<organism evidence="1 2">
    <name type="scientific">Streptomyces nigrescens</name>
    <dbReference type="NCBI Taxonomy" id="1920"/>
    <lineage>
        <taxon>Bacteria</taxon>
        <taxon>Bacillati</taxon>
        <taxon>Actinomycetota</taxon>
        <taxon>Actinomycetes</taxon>
        <taxon>Kitasatosporales</taxon>
        <taxon>Streptomycetaceae</taxon>
        <taxon>Streptomyces</taxon>
    </lineage>
</organism>
<evidence type="ECO:0000313" key="2">
    <source>
        <dbReference type="Proteomes" id="UP001059597"/>
    </source>
</evidence>